<dbReference type="EMBL" id="CAMAPF010000993">
    <property type="protein sequence ID" value="CAH9136151.1"/>
    <property type="molecule type" value="Genomic_DNA"/>
</dbReference>
<keyword evidence="2" id="KW-1185">Reference proteome</keyword>
<accession>A0AAV0FKF9</accession>
<dbReference type="PANTHER" id="PTHR11439:SF498">
    <property type="entry name" value="DNAK FAMILY PROTEIN"/>
    <property type="match status" value="1"/>
</dbReference>
<dbReference type="CDD" id="cd09272">
    <property type="entry name" value="RNase_HI_RT_Ty1"/>
    <property type="match status" value="1"/>
</dbReference>
<dbReference type="PANTHER" id="PTHR11439">
    <property type="entry name" value="GAG-POL-RELATED RETROTRANSPOSON"/>
    <property type="match status" value="1"/>
</dbReference>
<dbReference type="Proteomes" id="UP001152523">
    <property type="component" value="Unassembled WGS sequence"/>
</dbReference>
<reference evidence="1" key="1">
    <citation type="submission" date="2022-07" db="EMBL/GenBank/DDBJ databases">
        <authorList>
            <person name="Macas J."/>
            <person name="Novak P."/>
            <person name="Neumann P."/>
        </authorList>
    </citation>
    <scope>NUCLEOTIDE SEQUENCE</scope>
</reference>
<evidence type="ECO:0000313" key="1">
    <source>
        <dbReference type="EMBL" id="CAH9136151.1"/>
    </source>
</evidence>
<protein>
    <submittedName>
        <fullName evidence="1">Uncharacterized protein</fullName>
    </submittedName>
</protein>
<evidence type="ECO:0000313" key="2">
    <source>
        <dbReference type="Proteomes" id="UP001152523"/>
    </source>
</evidence>
<proteinExistence type="predicted"/>
<dbReference type="AlphaFoldDB" id="A0AAV0FKF9"/>
<organism evidence="1 2">
    <name type="scientific">Cuscuta epithymum</name>
    <dbReference type="NCBI Taxonomy" id="186058"/>
    <lineage>
        <taxon>Eukaryota</taxon>
        <taxon>Viridiplantae</taxon>
        <taxon>Streptophyta</taxon>
        <taxon>Embryophyta</taxon>
        <taxon>Tracheophyta</taxon>
        <taxon>Spermatophyta</taxon>
        <taxon>Magnoliopsida</taxon>
        <taxon>eudicotyledons</taxon>
        <taxon>Gunneridae</taxon>
        <taxon>Pentapetalae</taxon>
        <taxon>asterids</taxon>
        <taxon>lamiids</taxon>
        <taxon>Solanales</taxon>
        <taxon>Convolvulaceae</taxon>
        <taxon>Cuscuteae</taxon>
        <taxon>Cuscuta</taxon>
        <taxon>Cuscuta subgen. Cuscuta</taxon>
    </lineage>
</organism>
<sequence length="167" mass="18854">MTPHEDGELLTDAIEYRSMGTTNHGLWLQANHDISLILAYCDADWASCSDSSRSTTSYAIFLGPNLVSWRSKKQPTVSKSSIEAEYRAITYTVQDTIFIRSLLAEMEVWLSTPVQLHCDNVSASYLVVNPIQHDRSKHIKIDYHFVRERVAHGDLVDKICSHTIAVS</sequence>
<comment type="caution">
    <text evidence="1">The sequence shown here is derived from an EMBL/GenBank/DDBJ whole genome shotgun (WGS) entry which is preliminary data.</text>
</comment>
<gene>
    <name evidence="1" type="ORF">CEPIT_LOCUS35066</name>
</gene>
<name>A0AAV0FKF9_9ASTE</name>